<feature type="coiled-coil region" evidence="7">
    <location>
        <begin position="430"/>
        <end position="476"/>
    </location>
</feature>
<proteinExistence type="inferred from homology"/>
<dbReference type="InterPro" id="IPR036628">
    <property type="entry name" value="Clp_N_dom_sf"/>
</dbReference>
<dbReference type="InterPro" id="IPR028299">
    <property type="entry name" value="ClpA/B_CS2"/>
</dbReference>
<dbReference type="Proteomes" id="UP000001029">
    <property type="component" value="Chromosome"/>
</dbReference>
<evidence type="ECO:0000256" key="7">
    <source>
        <dbReference type="SAM" id="Coils"/>
    </source>
</evidence>
<dbReference type="GO" id="GO:0016887">
    <property type="term" value="F:ATP hydrolysis activity"/>
    <property type="evidence" value="ECO:0007669"/>
    <property type="project" value="InterPro"/>
</dbReference>
<dbReference type="Pfam" id="PF00004">
    <property type="entry name" value="AAA"/>
    <property type="match status" value="1"/>
</dbReference>
<evidence type="ECO:0000259" key="9">
    <source>
        <dbReference type="PROSITE" id="PS51903"/>
    </source>
</evidence>
<dbReference type="Pfam" id="PF02861">
    <property type="entry name" value="Clp_N"/>
    <property type="match status" value="1"/>
</dbReference>
<dbReference type="CDD" id="cd00009">
    <property type="entry name" value="AAA"/>
    <property type="match status" value="1"/>
</dbReference>
<evidence type="ECO:0000256" key="3">
    <source>
        <dbReference type="ARBA" id="ARBA00022840"/>
    </source>
</evidence>
<sequence length="839" mass="94043">MAKRFTERAQKTVLIAQEEAKRFNHDYVGTEHLLLGLVSIEDSASYKMLSSLGIGYKRVRAEIEKMVGIGDTIMLVGEIPFTPRAKKVLEYSLEESQNAGADYVGTEHLLLGIIREEEGVAVRILDGLGLSPETIREAVMENAGGSAEEEESSHEPEYNEDPTLTRPDFSRKVKTKTPLLDEYARDLTALAVKGELDPVIGRDEEIERIIQILARRTKNNPVLVGEPGVGKTAIVEGIAQRIADGDIEDVLQGRRVLSLDLASVVAGTKYRGEFEQRLKGLISELEKNKENIIFIDELHTIIGAGAAEGSIDASNMLKPALARGAVQCIGATTFDEYRRHIESDSALERRFQPVVVDPPSVEETIKILNGVKESYEAHHKVIFTEDAVKSAAEISDRYITDRSLPDKAIDLFDEAGARARIKNSVTPKELKEKQKEYEAAVREKDEAIEKKEFEKASRAKETQERLRKYIEHLKEKWNKEKESQRPEVTAEDIALVASKWTGIPVTRLTQSETEKILNMEEYMHQSIVGQDEAVHLVSQAIRRSRTGLGNPKKPIGGFLFLGPTGVGKTELAKTLASFMFGDEDAMVRIDMSEYMEKFAVSRLIGAPPGYVGFEEGGQLTEAVRRRPYSVVVLDEIEKAHPDIFNILLQVLDEGTLTDNLGHKVSFKNSVIIMTSNVGAREISNKGSSLGFAPKTDEKKEHQTMKSSVMEEVKKTFNPEFINRIDEIVVFHSLTREQLGKILDINLKKVTEKLEDRELKIVLSEAARDFLIDRGYDPKYGARPILRTLQRDLEDPLAEDILKKDYPNGTTITADYDERENKLFFKAKTSHKTPPAEKVR</sequence>
<dbReference type="HOGENOM" id="CLU_005070_4_1_0"/>
<dbReference type="InterPro" id="IPR050130">
    <property type="entry name" value="ClpA_ClpB"/>
</dbReference>
<dbReference type="InterPro" id="IPR041546">
    <property type="entry name" value="ClpA/ClpB_AAA_lid"/>
</dbReference>
<keyword evidence="1 5" id="KW-0677">Repeat</keyword>
<reference evidence="10 11" key="1">
    <citation type="journal article" date="2009" name="Appl. Environ. Microbiol.">
        <title>Genomic analysis of 'Elusimicrobium minutum,' the first cultivated representative of the phylum 'Elusimicrobia' (formerly termite group 1).</title>
        <authorList>
            <person name="Herlemann D.P.R."/>
            <person name="Geissinger O."/>
            <person name="Ikeda-Ohtsubo W."/>
            <person name="Kunin V."/>
            <person name="Sun H."/>
            <person name="Lapidus A."/>
            <person name="Hugenholtz P."/>
            <person name="Brune A."/>
        </authorList>
    </citation>
    <scope>NUCLEOTIDE SEQUENCE [LARGE SCALE GENOMIC DNA]</scope>
    <source>
        <strain evidence="10 11">Pei191</strain>
    </source>
</reference>
<dbReference type="GO" id="GO:0005524">
    <property type="term" value="F:ATP binding"/>
    <property type="evidence" value="ECO:0007669"/>
    <property type="project" value="UniProtKB-KW"/>
</dbReference>
<dbReference type="Pfam" id="PF10431">
    <property type="entry name" value="ClpB_D2-small"/>
    <property type="match status" value="1"/>
</dbReference>
<gene>
    <name evidence="10" type="ordered locus">Emin_1526</name>
</gene>
<dbReference type="Gene3D" id="4.10.860.10">
    <property type="entry name" value="UVR domain"/>
    <property type="match status" value="1"/>
</dbReference>
<dbReference type="PROSITE" id="PS51903">
    <property type="entry name" value="CLP_R"/>
    <property type="match status" value="1"/>
</dbReference>
<dbReference type="PANTHER" id="PTHR11638:SF18">
    <property type="entry name" value="HEAT SHOCK PROTEIN 104"/>
    <property type="match status" value="1"/>
</dbReference>
<dbReference type="InterPro" id="IPR004176">
    <property type="entry name" value="Clp_R_N"/>
</dbReference>
<keyword evidence="7" id="KW-0175">Coiled coil</keyword>
<keyword evidence="4 6" id="KW-0143">Chaperone</keyword>
<dbReference type="RefSeq" id="WP_012415687.1">
    <property type="nucleotide sequence ID" value="NC_010644.1"/>
</dbReference>
<organism evidence="10 11">
    <name type="scientific">Elusimicrobium minutum (strain Pei191)</name>
    <dbReference type="NCBI Taxonomy" id="445932"/>
    <lineage>
        <taxon>Bacteria</taxon>
        <taxon>Pseudomonadati</taxon>
        <taxon>Elusimicrobiota</taxon>
        <taxon>Elusimicrobia</taxon>
        <taxon>Elusimicrobiales</taxon>
        <taxon>Elusimicrobiaceae</taxon>
        <taxon>Elusimicrobium</taxon>
    </lineage>
</organism>
<dbReference type="Pfam" id="PF07724">
    <property type="entry name" value="AAA_2"/>
    <property type="match status" value="1"/>
</dbReference>
<dbReference type="InterPro" id="IPR027417">
    <property type="entry name" value="P-loop_NTPase"/>
</dbReference>
<dbReference type="Gene3D" id="3.40.50.300">
    <property type="entry name" value="P-loop containing nucleotide triphosphate hydrolases"/>
    <property type="match status" value="2"/>
</dbReference>
<dbReference type="OrthoDB" id="9803641at2"/>
<comment type="similarity">
    <text evidence="6">Belongs to the ClpA/ClpB family.</text>
</comment>
<dbReference type="EMBL" id="CP001055">
    <property type="protein sequence ID" value="ACC99073.1"/>
    <property type="molecule type" value="Genomic_DNA"/>
</dbReference>
<dbReference type="SUPFAM" id="SSF52540">
    <property type="entry name" value="P-loop containing nucleoside triphosphate hydrolases"/>
    <property type="match status" value="2"/>
</dbReference>
<dbReference type="KEGG" id="emi:Emin_1526"/>
<evidence type="ECO:0000256" key="4">
    <source>
        <dbReference type="ARBA" id="ARBA00023186"/>
    </source>
</evidence>
<evidence type="ECO:0000313" key="10">
    <source>
        <dbReference type="EMBL" id="ACC99073.1"/>
    </source>
</evidence>
<keyword evidence="2 6" id="KW-0547">Nucleotide-binding</keyword>
<evidence type="ECO:0000256" key="2">
    <source>
        <dbReference type="ARBA" id="ARBA00022741"/>
    </source>
</evidence>
<accession>B2KEX7</accession>
<dbReference type="CDD" id="cd19499">
    <property type="entry name" value="RecA-like_ClpB_Hsp104-like"/>
    <property type="match status" value="1"/>
</dbReference>
<dbReference type="GO" id="GO:0005737">
    <property type="term" value="C:cytoplasm"/>
    <property type="evidence" value="ECO:0007669"/>
    <property type="project" value="TreeGrafter"/>
</dbReference>
<protein>
    <submittedName>
        <fullName evidence="10">ATPases with chaperone activity, ATP-binding subunit</fullName>
    </submittedName>
</protein>
<dbReference type="PROSITE" id="PS00870">
    <property type="entry name" value="CLPAB_1"/>
    <property type="match status" value="1"/>
</dbReference>
<keyword evidence="3 6" id="KW-0067">ATP-binding</keyword>
<dbReference type="SUPFAM" id="SSF81923">
    <property type="entry name" value="Double Clp-N motif"/>
    <property type="match status" value="1"/>
</dbReference>
<dbReference type="Gene3D" id="1.10.1780.10">
    <property type="entry name" value="Clp, N-terminal domain"/>
    <property type="match status" value="1"/>
</dbReference>
<dbReference type="InterPro" id="IPR018368">
    <property type="entry name" value="ClpA/B_CS1"/>
</dbReference>
<dbReference type="InterPro" id="IPR003593">
    <property type="entry name" value="AAA+_ATPase"/>
</dbReference>
<dbReference type="PRINTS" id="PR00300">
    <property type="entry name" value="CLPPROTEASEA"/>
</dbReference>
<dbReference type="Pfam" id="PF17871">
    <property type="entry name" value="AAA_lid_9"/>
    <property type="match status" value="1"/>
</dbReference>
<dbReference type="PROSITE" id="PS00871">
    <property type="entry name" value="CLPAB_2"/>
    <property type="match status" value="1"/>
</dbReference>
<name>B2KEX7_ELUMP</name>
<feature type="domain" description="Clp R" evidence="9">
    <location>
        <begin position="1"/>
        <end position="145"/>
    </location>
</feature>
<dbReference type="AlphaFoldDB" id="B2KEX7"/>
<dbReference type="InterPro" id="IPR019489">
    <property type="entry name" value="Clp_ATPase_C"/>
</dbReference>
<dbReference type="FunFam" id="3.40.50.300:FF:000010">
    <property type="entry name" value="Chaperone clpB 1, putative"/>
    <property type="match status" value="1"/>
</dbReference>
<evidence type="ECO:0000256" key="6">
    <source>
        <dbReference type="RuleBase" id="RU004432"/>
    </source>
</evidence>
<dbReference type="STRING" id="445932.Emin_1526"/>
<dbReference type="PANTHER" id="PTHR11638">
    <property type="entry name" value="ATP-DEPENDENT CLP PROTEASE"/>
    <property type="match status" value="1"/>
</dbReference>
<evidence type="ECO:0000256" key="5">
    <source>
        <dbReference type="PROSITE-ProRule" id="PRU01251"/>
    </source>
</evidence>
<evidence type="ECO:0000256" key="1">
    <source>
        <dbReference type="ARBA" id="ARBA00022737"/>
    </source>
</evidence>
<dbReference type="InterPro" id="IPR001270">
    <property type="entry name" value="ClpA/B"/>
</dbReference>
<dbReference type="SMART" id="SM01086">
    <property type="entry name" value="ClpB_D2-small"/>
    <property type="match status" value="1"/>
</dbReference>
<dbReference type="FunFam" id="3.40.50.300:FF:000025">
    <property type="entry name" value="ATP-dependent Clp protease subunit"/>
    <property type="match status" value="1"/>
</dbReference>
<dbReference type="Gene3D" id="1.10.8.60">
    <property type="match status" value="2"/>
</dbReference>
<evidence type="ECO:0000256" key="8">
    <source>
        <dbReference type="SAM" id="MobiDB-lite"/>
    </source>
</evidence>
<evidence type="ECO:0000313" key="11">
    <source>
        <dbReference type="Proteomes" id="UP000001029"/>
    </source>
</evidence>
<dbReference type="InterPro" id="IPR003959">
    <property type="entry name" value="ATPase_AAA_core"/>
</dbReference>
<keyword evidence="11" id="KW-1185">Reference proteome</keyword>
<feature type="region of interest" description="Disordered" evidence="8">
    <location>
        <begin position="141"/>
        <end position="171"/>
    </location>
</feature>
<dbReference type="SMART" id="SM00382">
    <property type="entry name" value="AAA"/>
    <property type="match status" value="2"/>
</dbReference>
<dbReference type="GO" id="GO:0034605">
    <property type="term" value="P:cellular response to heat"/>
    <property type="evidence" value="ECO:0007669"/>
    <property type="project" value="TreeGrafter"/>
</dbReference>